<evidence type="ECO:0000313" key="11">
    <source>
        <dbReference type="EMBL" id="MFD2258945.1"/>
    </source>
</evidence>
<dbReference type="Proteomes" id="UP001597373">
    <property type="component" value="Unassembled WGS sequence"/>
</dbReference>
<protein>
    <recommendedName>
        <fullName evidence="9">TRAP transporter small permease protein</fullName>
    </recommendedName>
</protein>
<dbReference type="PANTHER" id="PTHR35011">
    <property type="entry name" value="2,3-DIKETO-L-GULONATE TRAP TRANSPORTER SMALL PERMEASE PROTEIN YIAM"/>
    <property type="match status" value="1"/>
</dbReference>
<evidence type="ECO:0000256" key="9">
    <source>
        <dbReference type="RuleBase" id="RU369079"/>
    </source>
</evidence>
<dbReference type="RefSeq" id="WP_345100225.1">
    <property type="nucleotide sequence ID" value="NZ_BAABGS010000074.1"/>
</dbReference>
<comment type="function">
    <text evidence="9">Part of the tripartite ATP-independent periplasmic (TRAP) transport system.</text>
</comment>
<name>A0ABW5DEH8_9HYPH</name>
<sequence>MKSLVQGYIRVMDGLAEWIGRFAMCLIYVMIAVLLFDVFSDKALGKVQNWTLETAQFTLAAFYFLAGPKTLKDEGHVRLDLIYSHLSPRGRAIIDSITIWIVIFYLGVLLWGGISSLHYSWITNQRLPSLWAPSLVPIKVLMNVCIALMILQCIAIFFRDVLRIREGDAR</sequence>
<organism evidence="11 12">
    <name type="scientific">Chelativorans composti</name>
    <dbReference type="NCBI Taxonomy" id="768533"/>
    <lineage>
        <taxon>Bacteria</taxon>
        <taxon>Pseudomonadati</taxon>
        <taxon>Pseudomonadota</taxon>
        <taxon>Alphaproteobacteria</taxon>
        <taxon>Hyphomicrobiales</taxon>
        <taxon>Phyllobacteriaceae</taxon>
        <taxon>Chelativorans</taxon>
    </lineage>
</organism>
<evidence type="ECO:0000256" key="1">
    <source>
        <dbReference type="ARBA" id="ARBA00004429"/>
    </source>
</evidence>
<evidence type="ECO:0000256" key="3">
    <source>
        <dbReference type="ARBA" id="ARBA00022475"/>
    </source>
</evidence>
<keyword evidence="3" id="KW-1003">Cell membrane</keyword>
<dbReference type="InterPro" id="IPR055348">
    <property type="entry name" value="DctQ"/>
</dbReference>
<accession>A0ABW5DEH8</accession>
<feature type="transmembrane region" description="Helical" evidence="9">
    <location>
        <begin position="141"/>
        <end position="162"/>
    </location>
</feature>
<keyword evidence="7 9" id="KW-0472">Membrane</keyword>
<dbReference type="Pfam" id="PF04290">
    <property type="entry name" value="DctQ"/>
    <property type="match status" value="1"/>
</dbReference>
<dbReference type="EMBL" id="JBHUIR010000017">
    <property type="protein sequence ID" value="MFD2258945.1"/>
    <property type="molecule type" value="Genomic_DNA"/>
</dbReference>
<comment type="similarity">
    <text evidence="8 9">Belongs to the TRAP transporter small permease family.</text>
</comment>
<comment type="subunit">
    <text evidence="9">The complex comprises the extracytoplasmic solute receptor protein and the two transmembrane proteins.</text>
</comment>
<gene>
    <name evidence="11" type="ORF">ACFSMZ_04110</name>
</gene>
<keyword evidence="6 9" id="KW-1133">Transmembrane helix</keyword>
<feature type="transmembrane region" description="Helical" evidence="9">
    <location>
        <begin position="97"/>
        <end position="121"/>
    </location>
</feature>
<comment type="subcellular location">
    <subcellularLocation>
        <location evidence="1 9">Cell inner membrane</location>
        <topology evidence="1 9">Multi-pass membrane protein</topology>
    </subcellularLocation>
</comment>
<evidence type="ECO:0000256" key="4">
    <source>
        <dbReference type="ARBA" id="ARBA00022519"/>
    </source>
</evidence>
<comment type="caution">
    <text evidence="11">The sequence shown here is derived from an EMBL/GenBank/DDBJ whole genome shotgun (WGS) entry which is preliminary data.</text>
</comment>
<comment type="caution">
    <text evidence="9">Lacks conserved residue(s) required for the propagation of feature annotation.</text>
</comment>
<evidence type="ECO:0000256" key="8">
    <source>
        <dbReference type="ARBA" id="ARBA00038436"/>
    </source>
</evidence>
<proteinExistence type="inferred from homology"/>
<evidence type="ECO:0000259" key="10">
    <source>
        <dbReference type="Pfam" id="PF04290"/>
    </source>
</evidence>
<dbReference type="InterPro" id="IPR007387">
    <property type="entry name" value="TRAP_DctQ"/>
</dbReference>
<evidence type="ECO:0000256" key="2">
    <source>
        <dbReference type="ARBA" id="ARBA00022448"/>
    </source>
</evidence>
<dbReference type="PANTHER" id="PTHR35011:SF4">
    <property type="entry name" value="SLL1102 PROTEIN"/>
    <property type="match status" value="1"/>
</dbReference>
<evidence type="ECO:0000313" key="12">
    <source>
        <dbReference type="Proteomes" id="UP001597373"/>
    </source>
</evidence>
<evidence type="ECO:0000256" key="7">
    <source>
        <dbReference type="ARBA" id="ARBA00023136"/>
    </source>
</evidence>
<keyword evidence="4 9" id="KW-0997">Cell inner membrane</keyword>
<evidence type="ECO:0000256" key="5">
    <source>
        <dbReference type="ARBA" id="ARBA00022692"/>
    </source>
</evidence>
<feature type="transmembrane region" description="Helical" evidence="9">
    <location>
        <begin position="18"/>
        <end position="39"/>
    </location>
</feature>
<feature type="domain" description="Tripartite ATP-independent periplasmic transporters DctQ component" evidence="10">
    <location>
        <begin position="30"/>
        <end position="161"/>
    </location>
</feature>
<keyword evidence="12" id="KW-1185">Reference proteome</keyword>
<keyword evidence="2 9" id="KW-0813">Transport</keyword>
<keyword evidence="5 9" id="KW-0812">Transmembrane</keyword>
<reference evidence="12" key="1">
    <citation type="journal article" date="2019" name="Int. J. Syst. Evol. Microbiol.">
        <title>The Global Catalogue of Microorganisms (GCM) 10K type strain sequencing project: providing services to taxonomists for standard genome sequencing and annotation.</title>
        <authorList>
            <consortium name="The Broad Institute Genomics Platform"/>
            <consortium name="The Broad Institute Genome Sequencing Center for Infectious Disease"/>
            <person name="Wu L."/>
            <person name="Ma J."/>
        </authorList>
    </citation>
    <scope>NUCLEOTIDE SEQUENCE [LARGE SCALE GENOMIC DNA]</scope>
    <source>
        <strain evidence="12">KCTC 23707</strain>
    </source>
</reference>
<evidence type="ECO:0000256" key="6">
    <source>
        <dbReference type="ARBA" id="ARBA00022989"/>
    </source>
</evidence>